<dbReference type="GO" id="GO:0050511">
    <property type="term" value="F:undecaprenyldiphospho-muramoylpentapeptide beta-N-acetylglucosaminyltransferase activity"/>
    <property type="evidence" value="ECO:0007669"/>
    <property type="project" value="InterPro"/>
</dbReference>
<evidence type="ECO:0000256" key="7">
    <source>
        <dbReference type="ARBA" id="ARBA00023136"/>
    </source>
</evidence>
<evidence type="ECO:0000313" key="12">
    <source>
        <dbReference type="EMBL" id="CAB4604746.1"/>
    </source>
</evidence>
<evidence type="ECO:0000256" key="5">
    <source>
        <dbReference type="ARBA" id="ARBA00022960"/>
    </source>
</evidence>
<evidence type="ECO:0000256" key="1">
    <source>
        <dbReference type="ARBA" id="ARBA00022475"/>
    </source>
</evidence>
<dbReference type="GO" id="GO:0071555">
    <property type="term" value="P:cell wall organization"/>
    <property type="evidence" value="ECO:0007669"/>
    <property type="project" value="UniProtKB-KW"/>
</dbReference>
<reference evidence="12" key="1">
    <citation type="submission" date="2020-05" db="EMBL/GenBank/DDBJ databases">
        <authorList>
            <person name="Chiriac C."/>
            <person name="Salcher M."/>
            <person name="Ghai R."/>
            <person name="Kavagutti S V."/>
        </authorList>
    </citation>
    <scope>NUCLEOTIDE SEQUENCE</scope>
</reference>
<keyword evidence="4" id="KW-0808">Transferase</keyword>
<proteinExistence type="inferred from homology"/>
<dbReference type="Pfam" id="PF03033">
    <property type="entry name" value="Glyco_transf_28"/>
    <property type="match status" value="1"/>
</dbReference>
<dbReference type="GO" id="GO:0051301">
    <property type="term" value="P:cell division"/>
    <property type="evidence" value="ECO:0007669"/>
    <property type="project" value="UniProtKB-KW"/>
</dbReference>
<keyword evidence="3" id="KW-0328">Glycosyltransferase</keyword>
<name>A0A6J6GUN6_9ZZZZ</name>
<dbReference type="PANTHER" id="PTHR21015">
    <property type="entry name" value="UDP-N-ACETYLGLUCOSAMINE--N-ACETYLMURAMYL-(PENTAPEPTIDE) PYROPHOSPHORYL-UNDECAPRENOL N-ACETYLGLUCOSAMINE TRANSFERASE 1"/>
    <property type="match status" value="1"/>
</dbReference>
<dbReference type="InterPro" id="IPR007235">
    <property type="entry name" value="Glyco_trans_28_C"/>
</dbReference>
<dbReference type="SUPFAM" id="SSF53756">
    <property type="entry name" value="UDP-Glycosyltransferase/glycogen phosphorylase"/>
    <property type="match status" value="1"/>
</dbReference>
<evidence type="ECO:0000256" key="4">
    <source>
        <dbReference type="ARBA" id="ARBA00022679"/>
    </source>
</evidence>
<feature type="domain" description="Glycosyl transferase family 28 C-terminal" evidence="11">
    <location>
        <begin position="190"/>
        <end position="348"/>
    </location>
</feature>
<dbReference type="GO" id="GO:0009252">
    <property type="term" value="P:peptidoglycan biosynthetic process"/>
    <property type="evidence" value="ECO:0007669"/>
    <property type="project" value="UniProtKB-KW"/>
</dbReference>
<evidence type="ECO:0000259" key="11">
    <source>
        <dbReference type="Pfam" id="PF04101"/>
    </source>
</evidence>
<evidence type="ECO:0000256" key="9">
    <source>
        <dbReference type="ARBA" id="ARBA00023316"/>
    </source>
</evidence>
<evidence type="ECO:0000256" key="6">
    <source>
        <dbReference type="ARBA" id="ARBA00022984"/>
    </source>
</evidence>
<dbReference type="HAMAP" id="MF_00033">
    <property type="entry name" value="MurG"/>
    <property type="match status" value="1"/>
</dbReference>
<keyword evidence="5" id="KW-0133">Cell shape</keyword>
<keyword evidence="1" id="KW-1003">Cell membrane</keyword>
<keyword evidence="2" id="KW-0132">Cell division</keyword>
<dbReference type="NCBIfam" id="TIGR01133">
    <property type="entry name" value="murG"/>
    <property type="match status" value="1"/>
</dbReference>
<protein>
    <submittedName>
        <fullName evidence="12">Unannotated protein</fullName>
    </submittedName>
</protein>
<dbReference type="CDD" id="cd03785">
    <property type="entry name" value="GT28_MurG"/>
    <property type="match status" value="1"/>
</dbReference>
<gene>
    <name evidence="12" type="ORF">UFOPK1855_00044</name>
</gene>
<dbReference type="GO" id="GO:0008360">
    <property type="term" value="P:regulation of cell shape"/>
    <property type="evidence" value="ECO:0007669"/>
    <property type="project" value="UniProtKB-KW"/>
</dbReference>
<evidence type="ECO:0000256" key="3">
    <source>
        <dbReference type="ARBA" id="ARBA00022676"/>
    </source>
</evidence>
<keyword evidence="7" id="KW-0472">Membrane</keyword>
<dbReference type="PANTHER" id="PTHR21015:SF22">
    <property type="entry name" value="GLYCOSYLTRANSFERASE"/>
    <property type="match status" value="1"/>
</dbReference>
<dbReference type="Pfam" id="PF04101">
    <property type="entry name" value="Glyco_tran_28_C"/>
    <property type="match status" value="1"/>
</dbReference>
<evidence type="ECO:0000259" key="10">
    <source>
        <dbReference type="Pfam" id="PF03033"/>
    </source>
</evidence>
<dbReference type="InterPro" id="IPR006009">
    <property type="entry name" value="GlcNAc_MurG"/>
</dbReference>
<keyword evidence="9" id="KW-0961">Cell wall biogenesis/degradation</keyword>
<dbReference type="GO" id="GO:0005975">
    <property type="term" value="P:carbohydrate metabolic process"/>
    <property type="evidence" value="ECO:0007669"/>
    <property type="project" value="InterPro"/>
</dbReference>
<keyword evidence="8" id="KW-0131">Cell cycle</keyword>
<feature type="domain" description="Glycosyltransferase family 28 N-terminal" evidence="10">
    <location>
        <begin position="5"/>
        <end position="143"/>
    </location>
</feature>
<sequence>MTNYLLAGGGTAGHVNPLLALADYIRAIEPDAGIYALGTAEGLEARLVPERGYELEVIERLPFPRRPNLYAIRFPLKFLKAVAHVEQIIKRRQIDVVVGFGGYASAPAYEAARKSGISLVIHEANALPGMANRRAAKYADAVGVAFEPALNLPNSIFTGMPLRPEVEGIIAKPAKQAARTSFGLDPNTPTLLVTGGSLGAKRINDAVVASKTALIAAGIQVLHVAGTRSDLEPEVDRIYHRIGYCDQMHLAIAAADFAISRAGASTVSEFAAVGLPAVYVPYAVGNGEQELNARDLVAAGGGVLVKDSEFDAEWIRRELIPMVSNAKSLVKMSAAAKSVGVADGTKRLFDLVQGVLAAAKR</sequence>
<dbReference type="AlphaFoldDB" id="A0A6J6GUN6"/>
<organism evidence="12">
    <name type="scientific">freshwater metagenome</name>
    <dbReference type="NCBI Taxonomy" id="449393"/>
    <lineage>
        <taxon>unclassified sequences</taxon>
        <taxon>metagenomes</taxon>
        <taxon>ecological metagenomes</taxon>
    </lineage>
</organism>
<evidence type="ECO:0000256" key="8">
    <source>
        <dbReference type="ARBA" id="ARBA00023306"/>
    </source>
</evidence>
<dbReference type="EMBL" id="CAEZUW010000003">
    <property type="protein sequence ID" value="CAB4604746.1"/>
    <property type="molecule type" value="Genomic_DNA"/>
</dbReference>
<keyword evidence="6" id="KW-0573">Peptidoglycan synthesis</keyword>
<dbReference type="Gene3D" id="3.40.50.2000">
    <property type="entry name" value="Glycogen Phosphorylase B"/>
    <property type="match status" value="2"/>
</dbReference>
<evidence type="ECO:0000256" key="2">
    <source>
        <dbReference type="ARBA" id="ARBA00022618"/>
    </source>
</evidence>
<dbReference type="InterPro" id="IPR004276">
    <property type="entry name" value="GlycoTrans_28_N"/>
</dbReference>
<accession>A0A6J6GUN6</accession>